<evidence type="ECO:0000313" key="7">
    <source>
        <dbReference type="Proteomes" id="UP001215151"/>
    </source>
</evidence>
<keyword evidence="2" id="KW-0378">Hydrolase</keyword>
<comment type="caution">
    <text evidence="6">The sequence shown here is derived from an EMBL/GenBank/DDBJ whole genome shotgun (WGS) entry which is preliminary data.</text>
</comment>
<name>A0AAD7TQ71_9APHY</name>
<protein>
    <recommendedName>
        <fullName evidence="5">DNA2/NAM7 helicase-like C-terminal domain-containing protein</fullName>
    </recommendedName>
</protein>
<dbReference type="CDD" id="cd18808">
    <property type="entry name" value="SF1_C_Upf1"/>
    <property type="match status" value="1"/>
</dbReference>
<sequence>MPTLDTQGLVPGSVKTLRYHRLTLDSCSGLGAILALGQGPEVKPVGVSMRLSGKGVITAVALATETTVVQLNTESNSVGPKTQSGSSNGPANGLASLLGRWDCLLTGVGMIRIALLLHHQLQADGCAIDLALLHKDLVEKGLPSPGILAKQLLADQALEFKINALWYRDTNDALCLRAWLSACIASKSRDKISASLKLRTQHLTAPHLRCLAVIVMNIELLEAMKPTQMQNEFKHVVLEKDGKISLINSRFKSRVRKSRQTRVEVNGGKMFARPVGAEGKRTTLTISGGRVRANEITHIRVLGREEATCAELARDLFIAQILQGEVVLDVSPFVRMLWFPKRQKSQKSRRPAVNEQFTSLNDSQRLVAAAMIADGEPLVIAHAALRYWQDAKQPVWVVAQSNVGVKNIARSIVKHKINFRLIVSKEFHFEWHEHLYETVEDKLIRSEELSGTNFDPVHRIGKATIILSTLSMLSNPLMVTSGIYAHCPVQYLVVDEASQIDTAEFMHLFDKFGKLDRLRKVCMFGDPEQLPPYGKEKAKKMKTIFDFPHLKNASYFLDTQYRMPVPLGEFISKQMYKAKLKSVHDIKTMQCIRAIDVRKGEVEMVGSSSKNVEEARTVVNLVKHYYRKLKGDYCIITPYDAQRGAITDLLKAAGLPSDNVFNVDSFQGTSPKAIVIASHLQLLTPHVTRRALAGHEAHYVIISVVKTTKPGFLDFANRVNVMLTRCQKGMVIVTQRAFIDGGGRNTLVGKLVKEWEKAAGTGGGVWADAMEVADGRANMPGAPGKGPGQGREREATARAYELGYSSVVDELQLISLAFLQTR</sequence>
<keyword evidence="7" id="KW-1185">Reference proteome</keyword>
<dbReference type="GO" id="GO:0043139">
    <property type="term" value="F:5'-3' DNA helicase activity"/>
    <property type="evidence" value="ECO:0007669"/>
    <property type="project" value="TreeGrafter"/>
</dbReference>
<dbReference type="SUPFAM" id="SSF52540">
    <property type="entry name" value="P-loop containing nucleoside triphosphate hydrolases"/>
    <property type="match status" value="1"/>
</dbReference>
<dbReference type="EMBL" id="JAPEVG010000209">
    <property type="protein sequence ID" value="KAJ8473811.1"/>
    <property type="molecule type" value="Genomic_DNA"/>
</dbReference>
<dbReference type="GO" id="GO:0016787">
    <property type="term" value="F:hydrolase activity"/>
    <property type="evidence" value="ECO:0007669"/>
    <property type="project" value="UniProtKB-KW"/>
</dbReference>
<dbReference type="Pfam" id="PF13087">
    <property type="entry name" value="AAA_12"/>
    <property type="match status" value="2"/>
</dbReference>
<feature type="domain" description="DNA2/NAM7 helicase-like C-terminal" evidence="5">
    <location>
        <begin position="551"/>
        <end position="676"/>
    </location>
</feature>
<dbReference type="InterPro" id="IPR041679">
    <property type="entry name" value="DNA2/NAM7-like_C"/>
</dbReference>
<gene>
    <name evidence="6" type="ORF">ONZ51_g7628</name>
</gene>
<keyword evidence="1" id="KW-0547">Nucleotide-binding</keyword>
<proteinExistence type="predicted"/>
<accession>A0AAD7TQ71</accession>
<keyword evidence="3" id="KW-0347">Helicase</keyword>
<evidence type="ECO:0000256" key="1">
    <source>
        <dbReference type="ARBA" id="ARBA00022741"/>
    </source>
</evidence>
<dbReference type="Proteomes" id="UP001215151">
    <property type="component" value="Unassembled WGS sequence"/>
</dbReference>
<evidence type="ECO:0000256" key="3">
    <source>
        <dbReference type="ARBA" id="ARBA00022806"/>
    </source>
</evidence>
<reference evidence="6" key="1">
    <citation type="submission" date="2022-11" db="EMBL/GenBank/DDBJ databases">
        <title>Genome Sequence of Cubamyces cubensis.</title>
        <authorList>
            <person name="Buettner E."/>
        </authorList>
    </citation>
    <scope>NUCLEOTIDE SEQUENCE</scope>
    <source>
        <strain evidence="6">MPL-01</strain>
    </source>
</reference>
<organism evidence="6 7">
    <name type="scientific">Trametes cubensis</name>
    <dbReference type="NCBI Taxonomy" id="1111947"/>
    <lineage>
        <taxon>Eukaryota</taxon>
        <taxon>Fungi</taxon>
        <taxon>Dikarya</taxon>
        <taxon>Basidiomycota</taxon>
        <taxon>Agaricomycotina</taxon>
        <taxon>Agaricomycetes</taxon>
        <taxon>Polyporales</taxon>
        <taxon>Polyporaceae</taxon>
        <taxon>Trametes</taxon>
    </lineage>
</organism>
<evidence type="ECO:0000256" key="4">
    <source>
        <dbReference type="ARBA" id="ARBA00022840"/>
    </source>
</evidence>
<dbReference type="PANTHER" id="PTHR43788:SF8">
    <property type="entry name" value="DNA-BINDING PROTEIN SMUBP-2"/>
    <property type="match status" value="1"/>
</dbReference>
<dbReference type="AlphaFoldDB" id="A0AAD7TQ71"/>
<keyword evidence="4" id="KW-0067">ATP-binding</keyword>
<dbReference type="InterPro" id="IPR050534">
    <property type="entry name" value="Coronavir_polyprotein_1ab"/>
</dbReference>
<evidence type="ECO:0000256" key="2">
    <source>
        <dbReference type="ARBA" id="ARBA00022801"/>
    </source>
</evidence>
<dbReference type="InterPro" id="IPR047187">
    <property type="entry name" value="SF1_C_Upf1"/>
</dbReference>
<feature type="domain" description="DNA2/NAM7 helicase-like C-terminal" evidence="5">
    <location>
        <begin position="692"/>
        <end position="735"/>
    </location>
</feature>
<dbReference type="InterPro" id="IPR027417">
    <property type="entry name" value="P-loop_NTPase"/>
</dbReference>
<dbReference type="GO" id="GO:0005524">
    <property type="term" value="F:ATP binding"/>
    <property type="evidence" value="ECO:0007669"/>
    <property type="project" value="UniProtKB-KW"/>
</dbReference>
<dbReference type="Gene3D" id="3.40.50.300">
    <property type="entry name" value="P-loop containing nucleotide triphosphate hydrolases"/>
    <property type="match status" value="2"/>
</dbReference>
<dbReference type="PANTHER" id="PTHR43788">
    <property type="entry name" value="DNA2/NAM7 HELICASE FAMILY MEMBER"/>
    <property type="match status" value="1"/>
</dbReference>
<evidence type="ECO:0000313" key="6">
    <source>
        <dbReference type="EMBL" id="KAJ8473811.1"/>
    </source>
</evidence>
<evidence type="ECO:0000259" key="5">
    <source>
        <dbReference type="Pfam" id="PF13087"/>
    </source>
</evidence>